<name>A0AA39VSQ6_ACESA</name>
<reference evidence="1" key="1">
    <citation type="journal article" date="2022" name="Plant J.">
        <title>Strategies of tolerance reflected in two North American maple genomes.</title>
        <authorList>
            <person name="McEvoy S.L."/>
            <person name="Sezen U.U."/>
            <person name="Trouern-Trend A."/>
            <person name="McMahon S.M."/>
            <person name="Schaberg P.G."/>
            <person name="Yang J."/>
            <person name="Wegrzyn J.L."/>
            <person name="Swenson N.G."/>
        </authorList>
    </citation>
    <scope>NUCLEOTIDE SEQUENCE</scope>
    <source>
        <strain evidence="1">NS2018</strain>
    </source>
</reference>
<evidence type="ECO:0000313" key="2">
    <source>
        <dbReference type="Proteomes" id="UP001168877"/>
    </source>
</evidence>
<evidence type="ECO:0000313" key="1">
    <source>
        <dbReference type="EMBL" id="KAK0591760.1"/>
    </source>
</evidence>
<keyword evidence="2" id="KW-1185">Reference proteome</keyword>
<sequence>MLCFKFQLERIPHNHVQPVIWLEITLTAHHIRVSHSSTSHRGRLPARRAFFAGVCTSPKISLAGRILSLRRLSRVPALPPATTLAAALPPVEACRTSFVGGPSIAARDAVRNGKP</sequence>
<reference evidence="1" key="2">
    <citation type="submission" date="2023-06" db="EMBL/GenBank/DDBJ databases">
        <authorList>
            <person name="Swenson N.G."/>
            <person name="Wegrzyn J.L."/>
            <person name="Mcevoy S.L."/>
        </authorList>
    </citation>
    <scope>NUCLEOTIDE SEQUENCE</scope>
    <source>
        <strain evidence="1">NS2018</strain>
        <tissue evidence="1">Leaf</tissue>
    </source>
</reference>
<organism evidence="1 2">
    <name type="scientific">Acer saccharum</name>
    <name type="common">Sugar maple</name>
    <dbReference type="NCBI Taxonomy" id="4024"/>
    <lineage>
        <taxon>Eukaryota</taxon>
        <taxon>Viridiplantae</taxon>
        <taxon>Streptophyta</taxon>
        <taxon>Embryophyta</taxon>
        <taxon>Tracheophyta</taxon>
        <taxon>Spermatophyta</taxon>
        <taxon>Magnoliopsida</taxon>
        <taxon>eudicotyledons</taxon>
        <taxon>Gunneridae</taxon>
        <taxon>Pentapetalae</taxon>
        <taxon>rosids</taxon>
        <taxon>malvids</taxon>
        <taxon>Sapindales</taxon>
        <taxon>Sapindaceae</taxon>
        <taxon>Hippocastanoideae</taxon>
        <taxon>Acereae</taxon>
        <taxon>Acer</taxon>
    </lineage>
</organism>
<protein>
    <submittedName>
        <fullName evidence="1">Uncharacterized protein</fullName>
    </submittedName>
</protein>
<dbReference type="EMBL" id="JAUESC010000380">
    <property type="protein sequence ID" value="KAK0591760.1"/>
    <property type="molecule type" value="Genomic_DNA"/>
</dbReference>
<comment type="caution">
    <text evidence="1">The sequence shown here is derived from an EMBL/GenBank/DDBJ whole genome shotgun (WGS) entry which is preliminary data.</text>
</comment>
<accession>A0AA39VSQ6</accession>
<gene>
    <name evidence="1" type="ORF">LWI29_007502</name>
</gene>
<proteinExistence type="predicted"/>
<dbReference type="AlphaFoldDB" id="A0AA39VSQ6"/>
<dbReference type="Proteomes" id="UP001168877">
    <property type="component" value="Unassembled WGS sequence"/>
</dbReference>